<evidence type="ECO:0000313" key="2">
    <source>
        <dbReference type="EMBL" id="QNH54848.1"/>
    </source>
</evidence>
<evidence type="ECO:0000256" key="1">
    <source>
        <dbReference type="SAM" id="MobiDB-lite"/>
    </source>
</evidence>
<sequence>MSEQNPFAAIPKESLRNDEGKPMRPSERHRAAFAPIRPAAPAAEDMSAYGTTEVLAEGLPAWNLEPPMAPVRRKRP</sequence>
<dbReference type="Proteomes" id="UP000515480">
    <property type="component" value="Chromosome"/>
</dbReference>
<evidence type="ECO:0000313" key="3">
    <source>
        <dbReference type="Proteomes" id="UP000515480"/>
    </source>
</evidence>
<dbReference type="RefSeq" id="WP_009440768.1">
    <property type="nucleotide sequence ID" value="NZ_CP060204.1"/>
</dbReference>
<dbReference type="EMBL" id="CP060204">
    <property type="protein sequence ID" value="QNH54848.1"/>
    <property type="molecule type" value="Genomic_DNA"/>
</dbReference>
<reference evidence="2 3" key="1">
    <citation type="submission" date="2020-07" db="EMBL/GenBank/DDBJ databases">
        <title>Complete genome and description of Selenomonas timonensis sp. nov., a new bacterium isolated from a gingivitis subject.</title>
        <authorList>
            <person name="Antezack A."/>
        </authorList>
    </citation>
    <scope>NUCLEOTIDE SEQUENCE [LARGE SCALE GENOMIC DNA]</scope>
    <source>
        <strain evidence="2 3">Marseille-Q3039</strain>
    </source>
</reference>
<name>A0A7G7VL55_9FIRM</name>
<protein>
    <submittedName>
        <fullName evidence="2">Uncharacterized protein</fullName>
    </submittedName>
</protein>
<accession>A0A7G7VL55</accession>
<organism evidence="2 3">
    <name type="scientific">Selenomonas timonae</name>
    <dbReference type="NCBI Taxonomy" id="2754044"/>
    <lineage>
        <taxon>Bacteria</taxon>
        <taxon>Bacillati</taxon>
        <taxon>Bacillota</taxon>
        <taxon>Negativicutes</taxon>
        <taxon>Selenomonadales</taxon>
        <taxon>Selenomonadaceae</taxon>
        <taxon>Selenomonas</taxon>
    </lineage>
</organism>
<feature type="compositionally biased region" description="Basic and acidic residues" evidence="1">
    <location>
        <begin position="13"/>
        <end position="30"/>
    </location>
</feature>
<keyword evidence="3" id="KW-1185">Reference proteome</keyword>
<gene>
    <name evidence="2" type="ORF">H1B31_02510</name>
</gene>
<dbReference type="KEGG" id="stim:H1B31_02510"/>
<dbReference type="AlphaFoldDB" id="A0A7G7VL55"/>
<proteinExistence type="predicted"/>
<feature type="region of interest" description="Disordered" evidence="1">
    <location>
        <begin position="1"/>
        <end position="33"/>
    </location>
</feature>